<keyword evidence="4" id="KW-0574">Periplasm</keyword>
<dbReference type="HOGENOM" id="CLU_1658942_0_0_6"/>
<evidence type="ECO:0000313" key="8">
    <source>
        <dbReference type="Proteomes" id="UP000006838"/>
    </source>
</evidence>
<dbReference type="Proteomes" id="UP000006838">
    <property type="component" value="Chromosome"/>
</dbReference>
<dbReference type="GO" id="GO:0051082">
    <property type="term" value="F:unfolded protein binding"/>
    <property type="evidence" value="ECO:0007669"/>
    <property type="project" value="TreeGrafter"/>
</dbReference>
<evidence type="ECO:0008006" key="9">
    <source>
        <dbReference type="Google" id="ProtNLM"/>
    </source>
</evidence>
<dbReference type="PANTHER" id="PTHR38102:SF1">
    <property type="entry name" value="PERIPLASMIC CHAPERONE SPY"/>
    <property type="match status" value="1"/>
</dbReference>
<accession>Q3JDA0</accession>
<dbReference type="STRING" id="323261.Noc_0677"/>
<dbReference type="PIRSF" id="PIRSF034445">
    <property type="entry name" value="CpxP_Spy"/>
    <property type="match status" value="1"/>
</dbReference>
<evidence type="ECO:0000256" key="1">
    <source>
        <dbReference type="ARBA" id="ARBA00004418"/>
    </source>
</evidence>
<organism evidence="7 8">
    <name type="scientific">Nitrosococcus oceani (strain ATCC 19707 / BCRC 17464 / JCM 30415 / NCIMB 11848 / C-107)</name>
    <dbReference type="NCBI Taxonomy" id="323261"/>
    <lineage>
        <taxon>Bacteria</taxon>
        <taxon>Pseudomonadati</taxon>
        <taxon>Pseudomonadota</taxon>
        <taxon>Gammaproteobacteria</taxon>
        <taxon>Chromatiales</taxon>
        <taxon>Chromatiaceae</taxon>
        <taxon>Nitrosococcus</taxon>
    </lineage>
</organism>
<keyword evidence="8" id="KW-1185">Reference proteome</keyword>
<reference evidence="8" key="1">
    <citation type="journal article" date="2006" name="Appl. Environ. Microbiol.">
        <title>Complete genome sequence of the marine, chemolithoautotrophic, ammonia-oxidizing bacterium Nitrosococcus oceani ATCC 19707.</title>
        <authorList>
            <person name="Klotz M.G."/>
            <person name="Arp D.J."/>
            <person name="Chain P.S.G."/>
            <person name="El-Sheikh A.F."/>
            <person name="Hauser L.J."/>
            <person name="Hommes N.G."/>
            <person name="Larimer F.W."/>
            <person name="Malfatti S.A."/>
            <person name="Norton J.M."/>
            <person name="Poret-Peterson A.T."/>
            <person name="Vergez L.M."/>
            <person name="Ward B.B."/>
        </authorList>
    </citation>
    <scope>NUCLEOTIDE SEQUENCE [LARGE SCALE GENOMIC DNA]</scope>
    <source>
        <strain evidence="8">ATCC 19707 / BCRC 17464 / NCIMB 11848 / C-107</strain>
    </source>
</reference>
<feature type="chain" id="PRO_5004226417" description="Periplasmic heavy metal sensor" evidence="6">
    <location>
        <begin position="23"/>
        <end position="159"/>
    </location>
</feature>
<dbReference type="Pfam" id="PF07813">
    <property type="entry name" value="LTXXQ"/>
    <property type="match status" value="1"/>
</dbReference>
<evidence type="ECO:0000256" key="5">
    <source>
        <dbReference type="SAM" id="MobiDB-lite"/>
    </source>
</evidence>
<comment type="similarity">
    <text evidence="2">Belongs to the CpxP/Spy family.</text>
</comment>
<evidence type="ECO:0000256" key="2">
    <source>
        <dbReference type="ARBA" id="ARBA00008441"/>
    </source>
</evidence>
<dbReference type="InterPro" id="IPR052211">
    <property type="entry name" value="Cpx_auxiliary_protein"/>
</dbReference>
<proteinExistence type="inferred from homology"/>
<dbReference type="EMBL" id="CP000127">
    <property type="protein sequence ID" value="ABA57196.1"/>
    <property type="molecule type" value="Genomic_DNA"/>
</dbReference>
<gene>
    <name evidence="7" type="ordered locus">Noc_0677</name>
</gene>
<dbReference type="CDD" id="cd09916">
    <property type="entry name" value="CpxP_like"/>
    <property type="match status" value="1"/>
</dbReference>
<dbReference type="RefSeq" id="WP_011330441.1">
    <property type="nucleotide sequence ID" value="NC_007484.1"/>
</dbReference>
<feature type="region of interest" description="Disordered" evidence="5">
    <location>
        <begin position="27"/>
        <end position="52"/>
    </location>
</feature>
<evidence type="ECO:0000256" key="3">
    <source>
        <dbReference type="ARBA" id="ARBA00022729"/>
    </source>
</evidence>
<feature type="signal peptide" evidence="6">
    <location>
        <begin position="1"/>
        <end position="22"/>
    </location>
</feature>
<dbReference type="GO" id="GO:0030288">
    <property type="term" value="C:outer membrane-bounded periplasmic space"/>
    <property type="evidence" value="ECO:0007669"/>
    <property type="project" value="TreeGrafter"/>
</dbReference>
<dbReference type="eggNOG" id="COG3678">
    <property type="taxonomic scope" value="Bacteria"/>
</dbReference>
<feature type="compositionally biased region" description="Basic and acidic residues" evidence="5">
    <location>
        <begin position="85"/>
        <end position="97"/>
    </location>
</feature>
<evidence type="ECO:0000256" key="6">
    <source>
        <dbReference type="SAM" id="SignalP"/>
    </source>
</evidence>
<feature type="region of interest" description="Disordered" evidence="5">
    <location>
        <begin position="78"/>
        <end position="104"/>
    </location>
</feature>
<comment type="subcellular location">
    <subcellularLocation>
        <location evidence="1">Periplasm</location>
    </subcellularLocation>
</comment>
<name>Q3JDA0_NITOC</name>
<feature type="compositionally biased region" description="Basic and acidic residues" evidence="5">
    <location>
        <begin position="28"/>
        <end position="52"/>
    </location>
</feature>
<keyword evidence="3 6" id="KW-0732">Signal</keyword>
<sequence length="159" mass="17656">MKKSSKALLASMLIVSSLGLVATVSAKQHSDRPDCKRDGHHMGAGYKHGDKGFNVDRMARKLDLGDDQRTQIEAIMEASKQQMSDQRDKMQANREQLRSLTTQSPLDEAAVRTVADAQGDLEADMIVLRAQQRAKINAILTDEQRAELEDMGGKKRGHR</sequence>
<dbReference type="InterPro" id="IPR012899">
    <property type="entry name" value="LTXXQ"/>
</dbReference>
<evidence type="ECO:0000256" key="4">
    <source>
        <dbReference type="ARBA" id="ARBA00022764"/>
    </source>
</evidence>
<dbReference type="AlphaFoldDB" id="Q3JDA0"/>
<dbReference type="InParanoid" id="Q3JDA0"/>
<evidence type="ECO:0000313" key="7">
    <source>
        <dbReference type="EMBL" id="ABA57196.1"/>
    </source>
</evidence>
<dbReference type="Gene3D" id="1.20.120.1490">
    <property type="match status" value="1"/>
</dbReference>
<dbReference type="PANTHER" id="PTHR38102">
    <property type="entry name" value="PERIPLASMIC CHAPERONE SPY"/>
    <property type="match status" value="1"/>
</dbReference>
<dbReference type="KEGG" id="noc:Noc_0677"/>
<protein>
    <recommendedName>
        <fullName evidence="9">Periplasmic heavy metal sensor</fullName>
    </recommendedName>
</protein>